<dbReference type="InterPro" id="IPR000917">
    <property type="entry name" value="Sulfatase_N"/>
</dbReference>
<evidence type="ECO:0000259" key="3">
    <source>
        <dbReference type="Pfam" id="PF00884"/>
    </source>
</evidence>
<dbReference type="AlphaFoldDB" id="A0A1Q2MFJ6"/>
<dbReference type="OrthoDB" id="9783154at2"/>
<dbReference type="GO" id="GO:0004065">
    <property type="term" value="F:arylsulfatase activity"/>
    <property type="evidence" value="ECO:0007669"/>
    <property type="project" value="UniProtKB-EC"/>
</dbReference>
<dbReference type="SUPFAM" id="SSF53649">
    <property type="entry name" value="Alkaline phosphatase-like"/>
    <property type="match status" value="1"/>
</dbReference>
<feature type="compositionally biased region" description="Basic and acidic residues" evidence="2">
    <location>
        <begin position="244"/>
        <end position="253"/>
    </location>
</feature>
<feature type="domain" description="Sulfatase N-terminal" evidence="3">
    <location>
        <begin position="41"/>
        <end position="369"/>
    </location>
</feature>
<proteinExistence type="inferred from homology"/>
<feature type="region of interest" description="Disordered" evidence="2">
    <location>
        <begin position="240"/>
        <end position="265"/>
    </location>
</feature>
<evidence type="ECO:0000313" key="4">
    <source>
        <dbReference type="EMBL" id="AQQ71471.1"/>
    </source>
</evidence>
<comment type="similarity">
    <text evidence="1">Belongs to the sulfatase family.</text>
</comment>
<dbReference type="EC" id="3.1.6.1" evidence="4"/>
<evidence type="ECO:0000256" key="1">
    <source>
        <dbReference type="ARBA" id="ARBA00008779"/>
    </source>
</evidence>
<dbReference type="Gene3D" id="3.30.1120.10">
    <property type="match status" value="1"/>
</dbReference>
<dbReference type="KEGG" id="pbas:SMSP2_01845"/>
<evidence type="ECO:0000256" key="2">
    <source>
        <dbReference type="SAM" id="MobiDB-lite"/>
    </source>
</evidence>
<accession>A0A1Q2MFJ6</accession>
<dbReference type="EMBL" id="CP019646">
    <property type="protein sequence ID" value="AQQ71471.1"/>
    <property type="molecule type" value="Genomic_DNA"/>
</dbReference>
<dbReference type="Gene3D" id="3.40.720.10">
    <property type="entry name" value="Alkaline Phosphatase, subunit A"/>
    <property type="match status" value="1"/>
</dbReference>
<keyword evidence="4" id="KW-0378">Hydrolase</keyword>
<protein>
    <submittedName>
        <fullName evidence="4">Arylsulfatase</fullName>
        <ecNumber evidence="4">3.1.6.1</ecNumber>
    </submittedName>
</protein>
<dbReference type="PANTHER" id="PTHR42693">
    <property type="entry name" value="ARYLSULFATASE FAMILY MEMBER"/>
    <property type="match status" value="1"/>
</dbReference>
<dbReference type="InterPro" id="IPR017850">
    <property type="entry name" value="Alkaline_phosphatase_core_sf"/>
</dbReference>
<name>A0A1Q2MFJ6_9BACT</name>
<dbReference type="STRING" id="1851148.SMSP2_01845"/>
<dbReference type="PANTHER" id="PTHR42693:SF33">
    <property type="entry name" value="ARYLSULFATASE"/>
    <property type="match status" value="1"/>
</dbReference>
<sequence length="476" mass="53651">MHNKHNRRTFLKVIGAGTLNLYISGCIRRNTGNRGAGTKRPNIILIMADDLGYGDLSCYGNDYIKTPNIDNLAARGVSFTDYHSNGVVCSPTRAALLTGRYQQRCGIERVVPEFPANPDNYQRNDGLMESETTIADVLNKHYSTAMFGKWHLGSSAHFNPTKRGFEKFIGFKSGNIDFFSHVSQEGRHDWWHGCENVREEGYTDRLLTDYSLKFIEQHKDDPFFLYLPYEIPHYPYQSPGDYDGYQRQEKPEPRPGNVPKPLGDRQDTDMAIKEMIEELDSYIGEISAKLRQLNIEKNTFIFFCSDNGAWPLAGAGSNGALGGIKGEVFEGGHRVPAIACWPGKIKPGLTHQTAMSMDVFPTLLSITGIKPSGGLEFDGADLTPVLFENKHLAPRTLFWRYADQKAVRKGPWKLIKGIRKNPDTNKLQNERGDYVSLYNLDHDISESKDISAMEPEIVNSLLEELVQWEKDVDSDS</sequence>
<keyword evidence="5" id="KW-1185">Reference proteome</keyword>
<dbReference type="Proteomes" id="UP000188181">
    <property type="component" value="Chromosome"/>
</dbReference>
<gene>
    <name evidence="4" type="primary">atsA_26</name>
    <name evidence="4" type="ORF">SMSP2_01845</name>
</gene>
<dbReference type="Pfam" id="PF00884">
    <property type="entry name" value="Sulfatase"/>
    <property type="match status" value="1"/>
</dbReference>
<dbReference type="InterPro" id="IPR050738">
    <property type="entry name" value="Sulfatase"/>
</dbReference>
<organism evidence="4 5">
    <name type="scientific">Limihaloglobus sulfuriphilus</name>
    <dbReference type="NCBI Taxonomy" id="1851148"/>
    <lineage>
        <taxon>Bacteria</taxon>
        <taxon>Pseudomonadati</taxon>
        <taxon>Planctomycetota</taxon>
        <taxon>Phycisphaerae</taxon>
        <taxon>Sedimentisphaerales</taxon>
        <taxon>Sedimentisphaeraceae</taxon>
        <taxon>Limihaloglobus</taxon>
    </lineage>
</organism>
<evidence type="ECO:0000313" key="5">
    <source>
        <dbReference type="Proteomes" id="UP000188181"/>
    </source>
</evidence>
<reference evidence="5" key="1">
    <citation type="submission" date="2017-02" db="EMBL/GenBank/DDBJ databases">
        <title>Comparative genomics and description of representatives of a novel lineage of planctomycetes thriving in anoxic sediments.</title>
        <authorList>
            <person name="Spring S."/>
            <person name="Bunk B."/>
            <person name="Sproer C."/>
        </authorList>
    </citation>
    <scope>NUCLEOTIDE SEQUENCE [LARGE SCALE GENOMIC DNA]</scope>
    <source>
        <strain evidence="5">SM-Chi-D1</strain>
    </source>
</reference>